<reference evidence="1 2" key="1">
    <citation type="journal article" date="2012" name="Nature">
        <title>Repeated polyploidization of Gossypium genomes and the evolution of spinnable cotton fibres.</title>
        <authorList>
            <person name="Paterson A.H."/>
            <person name="Wendel J.F."/>
            <person name="Gundlach H."/>
            <person name="Guo H."/>
            <person name="Jenkins J."/>
            <person name="Jin D."/>
            <person name="Llewellyn D."/>
            <person name="Showmaker K.C."/>
            <person name="Shu S."/>
            <person name="Udall J."/>
            <person name="Yoo M.J."/>
            <person name="Byers R."/>
            <person name="Chen W."/>
            <person name="Doron-Faigenboim A."/>
            <person name="Duke M.V."/>
            <person name="Gong L."/>
            <person name="Grimwood J."/>
            <person name="Grover C."/>
            <person name="Grupp K."/>
            <person name="Hu G."/>
            <person name="Lee T.H."/>
            <person name="Li J."/>
            <person name="Lin L."/>
            <person name="Liu T."/>
            <person name="Marler B.S."/>
            <person name="Page J.T."/>
            <person name="Roberts A.W."/>
            <person name="Romanel E."/>
            <person name="Sanders W.S."/>
            <person name="Szadkowski E."/>
            <person name="Tan X."/>
            <person name="Tang H."/>
            <person name="Xu C."/>
            <person name="Wang J."/>
            <person name="Wang Z."/>
            <person name="Zhang D."/>
            <person name="Zhang L."/>
            <person name="Ashrafi H."/>
            <person name="Bedon F."/>
            <person name="Bowers J.E."/>
            <person name="Brubaker C.L."/>
            <person name="Chee P.W."/>
            <person name="Das S."/>
            <person name="Gingle A.R."/>
            <person name="Haigler C.H."/>
            <person name="Harker D."/>
            <person name="Hoffmann L.V."/>
            <person name="Hovav R."/>
            <person name="Jones D.C."/>
            <person name="Lemke C."/>
            <person name="Mansoor S."/>
            <person name="ur Rahman M."/>
            <person name="Rainville L.N."/>
            <person name="Rambani A."/>
            <person name="Reddy U.K."/>
            <person name="Rong J.K."/>
            <person name="Saranga Y."/>
            <person name="Scheffler B.E."/>
            <person name="Scheffler J.A."/>
            <person name="Stelly D.M."/>
            <person name="Triplett B.A."/>
            <person name="Van Deynze A."/>
            <person name="Vaslin M.F."/>
            <person name="Waghmare V.N."/>
            <person name="Walford S.A."/>
            <person name="Wright R.J."/>
            <person name="Zaki E.A."/>
            <person name="Zhang T."/>
            <person name="Dennis E.S."/>
            <person name="Mayer K.F."/>
            <person name="Peterson D.G."/>
            <person name="Rokhsar D.S."/>
            <person name="Wang X."/>
            <person name="Schmutz J."/>
        </authorList>
    </citation>
    <scope>NUCLEOTIDE SEQUENCE [LARGE SCALE GENOMIC DNA]</scope>
</reference>
<gene>
    <name evidence="1" type="ORF">B456_008G049900</name>
</gene>
<evidence type="ECO:0000313" key="2">
    <source>
        <dbReference type="Proteomes" id="UP000032304"/>
    </source>
</evidence>
<evidence type="ECO:0000313" key="1">
    <source>
        <dbReference type="EMBL" id="KJB48003.1"/>
    </source>
</evidence>
<organism evidence="1 2">
    <name type="scientific">Gossypium raimondii</name>
    <name type="common">Peruvian cotton</name>
    <name type="synonym">Gossypium klotzschianum subsp. raimondii</name>
    <dbReference type="NCBI Taxonomy" id="29730"/>
    <lineage>
        <taxon>Eukaryota</taxon>
        <taxon>Viridiplantae</taxon>
        <taxon>Streptophyta</taxon>
        <taxon>Embryophyta</taxon>
        <taxon>Tracheophyta</taxon>
        <taxon>Spermatophyta</taxon>
        <taxon>Magnoliopsida</taxon>
        <taxon>eudicotyledons</taxon>
        <taxon>Gunneridae</taxon>
        <taxon>Pentapetalae</taxon>
        <taxon>rosids</taxon>
        <taxon>malvids</taxon>
        <taxon>Malvales</taxon>
        <taxon>Malvaceae</taxon>
        <taxon>Malvoideae</taxon>
        <taxon>Gossypium</taxon>
    </lineage>
</organism>
<dbReference type="Proteomes" id="UP000032304">
    <property type="component" value="Chromosome 8"/>
</dbReference>
<dbReference type="AlphaFoldDB" id="A0A0D2R9T9"/>
<name>A0A0D2R9T9_GOSRA</name>
<accession>A0A0D2R9T9</accession>
<dbReference type="Gramene" id="KJB48003">
    <property type="protein sequence ID" value="KJB48003"/>
    <property type="gene ID" value="B456_008G049900"/>
</dbReference>
<sequence length="105" mass="12181">MENVIFLITNSSLNNISTAIPLTNELMHHKPQIPYDSTMIYEYNNITVTSVNIIAKIFKSYILHFSPTLHPLHRITSMPYNGSYIINPNTLHKSKRMCRYVTKLN</sequence>
<proteinExistence type="predicted"/>
<keyword evidence="2" id="KW-1185">Reference proteome</keyword>
<protein>
    <submittedName>
        <fullName evidence="1">Uncharacterized protein</fullName>
    </submittedName>
</protein>
<dbReference type="EMBL" id="CM001747">
    <property type="protein sequence ID" value="KJB48003.1"/>
    <property type="molecule type" value="Genomic_DNA"/>
</dbReference>